<comment type="caution">
    <text evidence="2">The sequence shown here is derived from an EMBL/GenBank/DDBJ whole genome shotgun (WGS) entry which is preliminary data.</text>
</comment>
<evidence type="ECO:0000313" key="2">
    <source>
        <dbReference type="EMBL" id="MBU5486261.1"/>
    </source>
</evidence>
<dbReference type="EMBL" id="JAHLQF010000005">
    <property type="protein sequence ID" value="MBU5486261.1"/>
    <property type="molecule type" value="Genomic_DNA"/>
</dbReference>
<reference evidence="2 3" key="1">
    <citation type="submission" date="2021-06" db="EMBL/GenBank/DDBJ databases">
        <authorList>
            <person name="Sun Q."/>
            <person name="Li D."/>
        </authorList>
    </citation>
    <scope>NUCLEOTIDE SEQUENCE [LARGE SCALE GENOMIC DNA]</scope>
    <source>
        <strain evidence="2 3">MSJ-11</strain>
    </source>
</reference>
<organism evidence="2 3">
    <name type="scientific">Clostridium mobile</name>
    <dbReference type="NCBI Taxonomy" id="2841512"/>
    <lineage>
        <taxon>Bacteria</taxon>
        <taxon>Bacillati</taxon>
        <taxon>Bacillota</taxon>
        <taxon>Clostridia</taxon>
        <taxon>Eubacteriales</taxon>
        <taxon>Clostridiaceae</taxon>
        <taxon>Clostridium</taxon>
    </lineage>
</organism>
<gene>
    <name evidence="2" type="ORF">KQI86_18255</name>
</gene>
<dbReference type="PANTHER" id="PTHR36934:SF1">
    <property type="entry name" value="THIOESTERASE DOMAIN-CONTAINING PROTEIN"/>
    <property type="match status" value="1"/>
</dbReference>
<dbReference type="InterPro" id="IPR025540">
    <property type="entry name" value="FlK"/>
</dbReference>
<dbReference type="Pfam" id="PF22636">
    <property type="entry name" value="FlK"/>
    <property type="match status" value="1"/>
</dbReference>
<dbReference type="RefSeq" id="WP_216441013.1">
    <property type="nucleotide sequence ID" value="NZ_JAHLQF010000005.1"/>
</dbReference>
<keyword evidence="3" id="KW-1185">Reference proteome</keyword>
<dbReference type="Proteomes" id="UP000726170">
    <property type="component" value="Unassembled WGS sequence"/>
</dbReference>
<dbReference type="InterPro" id="IPR054485">
    <property type="entry name" value="FlK-like_dom"/>
</dbReference>
<protein>
    <submittedName>
        <fullName evidence="2">Thioesterase family protein</fullName>
    </submittedName>
</protein>
<dbReference type="PANTHER" id="PTHR36934">
    <property type="entry name" value="BLR0278 PROTEIN"/>
    <property type="match status" value="1"/>
</dbReference>
<evidence type="ECO:0000313" key="3">
    <source>
        <dbReference type="Proteomes" id="UP000726170"/>
    </source>
</evidence>
<sequence length="127" mass="14241">MEFNLKEGINSIIEITVGEKNTAIEHGSGDLEVLATPAMIALMENAAKNCVGLHLSNEFTTVGIDINVKHLKATPVNMKVKCEALLEKVDEKKLFFKVNAWDERGKIGEGTHIRYIVNRKDFMDRLK</sequence>
<feature type="domain" description="Fluoroacetyl-CoA-specific thioesterase-like" evidence="1">
    <location>
        <begin position="17"/>
        <end position="119"/>
    </location>
</feature>
<accession>A0ABS6EM06</accession>
<name>A0ABS6EM06_9CLOT</name>
<evidence type="ECO:0000259" key="1">
    <source>
        <dbReference type="Pfam" id="PF22636"/>
    </source>
</evidence>
<dbReference type="PIRSF" id="PIRSF014972">
    <property type="entry name" value="FlK"/>
    <property type="match status" value="1"/>
</dbReference>
<proteinExistence type="predicted"/>